<proteinExistence type="predicted"/>
<dbReference type="RefSeq" id="WP_141289767.1">
    <property type="nucleotide sequence ID" value="NZ_BAAAEW010000023.1"/>
</dbReference>
<dbReference type="SUPFAM" id="SSF52058">
    <property type="entry name" value="L domain-like"/>
    <property type="match status" value="1"/>
</dbReference>
<dbReference type="Gene3D" id="3.80.10.10">
    <property type="entry name" value="Ribonuclease Inhibitor"/>
    <property type="match status" value="1"/>
</dbReference>
<organism evidence="1 2">
    <name type="scientific">Ideonella azotifigens</name>
    <dbReference type="NCBI Taxonomy" id="513160"/>
    <lineage>
        <taxon>Bacteria</taxon>
        <taxon>Pseudomonadati</taxon>
        <taxon>Pseudomonadota</taxon>
        <taxon>Betaproteobacteria</taxon>
        <taxon>Burkholderiales</taxon>
        <taxon>Sphaerotilaceae</taxon>
        <taxon>Ideonella</taxon>
    </lineage>
</organism>
<reference evidence="1 2" key="1">
    <citation type="journal article" date="2019" name="Int. J. Syst. Evol. Microbiol.">
        <title>The Global Catalogue of Microorganisms (GCM) 10K type strain sequencing project: providing services to taxonomists for standard genome sequencing and annotation.</title>
        <authorList>
            <consortium name="The Broad Institute Genomics Platform"/>
            <consortium name="The Broad Institute Genome Sequencing Center for Infectious Disease"/>
            <person name="Wu L."/>
            <person name="Ma J."/>
        </authorList>
    </citation>
    <scope>NUCLEOTIDE SEQUENCE [LARGE SCALE GENOMIC DNA]</scope>
    <source>
        <strain evidence="1 2">JCM 15503</strain>
    </source>
</reference>
<protein>
    <recommendedName>
        <fullName evidence="3">Leucine Rich repeats (2 copies)</fullName>
    </recommendedName>
</protein>
<evidence type="ECO:0000313" key="2">
    <source>
        <dbReference type="Proteomes" id="UP001500279"/>
    </source>
</evidence>
<accession>A0ABN1K6W9</accession>
<comment type="caution">
    <text evidence="1">The sequence shown here is derived from an EMBL/GenBank/DDBJ whole genome shotgun (WGS) entry which is preliminary data.</text>
</comment>
<dbReference type="EMBL" id="BAAAEW010000023">
    <property type="protein sequence ID" value="GAA0756729.1"/>
    <property type="molecule type" value="Genomic_DNA"/>
</dbReference>
<evidence type="ECO:0008006" key="3">
    <source>
        <dbReference type="Google" id="ProtNLM"/>
    </source>
</evidence>
<dbReference type="Proteomes" id="UP001500279">
    <property type="component" value="Unassembled WGS sequence"/>
</dbReference>
<sequence>MSSDVQGASAVSFVGEVDELSARRLATLGPVRQISLTHIPLVTVRQARRLQVVTSVEQIWLWCDVTRLALNQIVQLPGLRQLDVLRVVAQGQRLRGFGKAADLQVLNANLSLTAQDLLAVCECQSLRVLGIQGAELTLASFAAVASLPALRSLDLEATAFDDRMARWLGREAHLASLDLGGTRMTAAGLRHLVAMQSLQELDLWATPLTEAHLELLTELPELRYVSLGGYEHQASLDPERVTRLLLRLQRLQRAWLDGIVLNDGQRAALRERGISLRC</sequence>
<evidence type="ECO:0000313" key="1">
    <source>
        <dbReference type="EMBL" id="GAA0756729.1"/>
    </source>
</evidence>
<dbReference type="InterPro" id="IPR032675">
    <property type="entry name" value="LRR_dom_sf"/>
</dbReference>
<keyword evidence="2" id="KW-1185">Reference proteome</keyword>
<name>A0ABN1K6W9_9BURK</name>
<gene>
    <name evidence="1" type="ORF">GCM10009107_35550</name>
</gene>